<evidence type="ECO:0000259" key="2">
    <source>
        <dbReference type="Pfam" id="PF16344"/>
    </source>
</evidence>
<keyword evidence="4" id="KW-1185">Reference proteome</keyword>
<dbReference type="STRING" id="1150600.ADIARSV_2994"/>
<dbReference type="Pfam" id="PF04773">
    <property type="entry name" value="FecR"/>
    <property type="match status" value="1"/>
</dbReference>
<dbReference type="InterPro" id="IPR032508">
    <property type="entry name" value="FecR_C"/>
</dbReference>
<dbReference type="eggNOG" id="COG3712">
    <property type="taxonomic scope" value="Bacteria"/>
</dbReference>
<evidence type="ECO:0000259" key="1">
    <source>
        <dbReference type="Pfam" id="PF04773"/>
    </source>
</evidence>
<dbReference type="PIRSF" id="PIRSF018266">
    <property type="entry name" value="FecR"/>
    <property type="match status" value="1"/>
</dbReference>
<dbReference type="PANTHER" id="PTHR30273:SF2">
    <property type="entry name" value="PROTEIN FECR"/>
    <property type="match status" value="1"/>
</dbReference>
<dbReference type="InterPro" id="IPR006860">
    <property type="entry name" value="FecR"/>
</dbReference>
<accession>R9GPT8</accession>
<proteinExistence type="predicted"/>
<feature type="domain" description="Protein FecR C-terminal" evidence="2">
    <location>
        <begin position="239"/>
        <end position="306"/>
    </location>
</feature>
<dbReference type="RefSeq" id="WP_016196225.1">
    <property type="nucleotide sequence ID" value="NZ_AQPN01000103.1"/>
</dbReference>
<sequence length="308" mass="34855">MVNRTKGYLQYLIDKVEENTISAGEKKLLDDYMQYEYDQAEWDAAKMGSKEKVSASIYQQISTPTQHKKSVRQYYKYAIAASIALLVCLGIELKLQSSASKIYSLSTSSSLDSVVLNDGSTVYLAAHSILNYPAQFEGQTREVSLIKGNAFFKVTKDPAHPFIITSGNIKTKVLGTSFHISLEKDRSSVTVVTGLVHVSSKKQVVILKPNEEVVATKAGFKKLKVTDTYLYHWYEKDIELNNVSLDKVFTLLKFKYGIQFNPENKRILDTRLTLYIKGDLPLQKILSQINYITNLKFKTYENSVVVNE</sequence>
<evidence type="ECO:0000313" key="3">
    <source>
        <dbReference type="EMBL" id="EOR93857.1"/>
    </source>
</evidence>
<dbReference type="AlphaFoldDB" id="R9GPT8"/>
<feature type="domain" description="FecR protein" evidence="1">
    <location>
        <begin position="109"/>
        <end position="196"/>
    </location>
</feature>
<organism evidence="3 4">
    <name type="scientific">Arcticibacter svalbardensis MN12-7</name>
    <dbReference type="NCBI Taxonomy" id="1150600"/>
    <lineage>
        <taxon>Bacteria</taxon>
        <taxon>Pseudomonadati</taxon>
        <taxon>Bacteroidota</taxon>
        <taxon>Sphingobacteriia</taxon>
        <taxon>Sphingobacteriales</taxon>
        <taxon>Sphingobacteriaceae</taxon>
        <taxon>Arcticibacter</taxon>
    </lineage>
</organism>
<dbReference type="Pfam" id="PF16344">
    <property type="entry name" value="FecR_C"/>
    <property type="match status" value="1"/>
</dbReference>
<gene>
    <name evidence="3" type="ORF">ADIARSV_2994</name>
</gene>
<dbReference type="Gene3D" id="3.55.50.30">
    <property type="match status" value="1"/>
</dbReference>
<dbReference type="PANTHER" id="PTHR30273">
    <property type="entry name" value="PERIPLASMIC SIGNAL SENSOR AND SIGMA FACTOR ACTIVATOR FECR-RELATED"/>
    <property type="match status" value="1"/>
</dbReference>
<dbReference type="GO" id="GO:0016989">
    <property type="term" value="F:sigma factor antagonist activity"/>
    <property type="evidence" value="ECO:0007669"/>
    <property type="project" value="TreeGrafter"/>
</dbReference>
<dbReference type="Proteomes" id="UP000014174">
    <property type="component" value="Unassembled WGS sequence"/>
</dbReference>
<dbReference type="PATRIC" id="fig|1150600.3.peg.2964"/>
<dbReference type="InterPro" id="IPR012373">
    <property type="entry name" value="Ferrdict_sens_TM"/>
</dbReference>
<evidence type="ECO:0000313" key="4">
    <source>
        <dbReference type="Proteomes" id="UP000014174"/>
    </source>
</evidence>
<dbReference type="OrthoDB" id="1097132at2"/>
<dbReference type="Gene3D" id="2.60.120.1440">
    <property type="match status" value="1"/>
</dbReference>
<protein>
    <submittedName>
        <fullName evidence="3">Anti-FecI sigma factor, FecR</fullName>
    </submittedName>
</protein>
<reference evidence="3 4" key="1">
    <citation type="journal article" date="2013" name="Genome Announc.">
        <title>Draft Genome Sequence of Arcticibacter svalbardensis Strain MN12-7T, a Member of the Family Sphingobacteriaceae Isolated from an Arctic Soil Sample.</title>
        <authorList>
            <person name="Shivaji S."/>
            <person name="Ara S."/>
            <person name="Prasad S."/>
            <person name="Manasa B.P."/>
            <person name="Begum Z."/>
            <person name="Singh A."/>
            <person name="Kumar Pinnaka A."/>
        </authorList>
    </citation>
    <scope>NUCLEOTIDE SEQUENCE [LARGE SCALE GENOMIC DNA]</scope>
    <source>
        <strain evidence="3 4">MN12-7</strain>
    </source>
</reference>
<comment type="caution">
    <text evidence="3">The sequence shown here is derived from an EMBL/GenBank/DDBJ whole genome shotgun (WGS) entry which is preliminary data.</text>
</comment>
<name>R9GPT8_9SPHI</name>
<dbReference type="EMBL" id="AQPN01000103">
    <property type="protein sequence ID" value="EOR93857.1"/>
    <property type="molecule type" value="Genomic_DNA"/>
</dbReference>